<dbReference type="PANTHER" id="PTHR37533:SF2">
    <property type="entry name" value="FLAGELLAR HOOK-LENGTH CONTROL PROTEIN"/>
    <property type="match status" value="1"/>
</dbReference>
<evidence type="ECO:0000259" key="2">
    <source>
        <dbReference type="Pfam" id="PF02120"/>
    </source>
</evidence>
<dbReference type="EMBL" id="JAMZEG020000003">
    <property type="protein sequence ID" value="MDE8603748.1"/>
    <property type="molecule type" value="Genomic_DNA"/>
</dbReference>
<dbReference type="PANTHER" id="PTHR37533">
    <property type="entry name" value="FLAGELLAR HOOK-LENGTH CONTROL PROTEIN"/>
    <property type="match status" value="1"/>
</dbReference>
<proteinExistence type="predicted"/>
<evidence type="ECO:0000313" key="4">
    <source>
        <dbReference type="Proteomes" id="UP001139522"/>
    </source>
</evidence>
<dbReference type="Gene3D" id="3.30.750.140">
    <property type="match status" value="1"/>
</dbReference>
<keyword evidence="3" id="KW-0966">Cell projection</keyword>
<feature type="compositionally biased region" description="Polar residues" evidence="1">
    <location>
        <begin position="154"/>
        <end position="163"/>
    </location>
</feature>
<dbReference type="InterPro" id="IPR038610">
    <property type="entry name" value="FliK-like_C_sf"/>
</dbReference>
<name>A0ABT5WFZ2_9GAMM</name>
<feature type="domain" description="Flagellar hook-length control protein-like C-terminal" evidence="2">
    <location>
        <begin position="454"/>
        <end position="536"/>
    </location>
</feature>
<feature type="region of interest" description="Disordered" evidence="1">
    <location>
        <begin position="1"/>
        <end position="100"/>
    </location>
</feature>
<dbReference type="Pfam" id="PF02120">
    <property type="entry name" value="Flg_hook"/>
    <property type="match status" value="1"/>
</dbReference>
<feature type="compositionally biased region" description="Low complexity" evidence="1">
    <location>
        <begin position="545"/>
        <end position="554"/>
    </location>
</feature>
<feature type="compositionally biased region" description="Polar residues" evidence="1">
    <location>
        <begin position="1"/>
        <end position="30"/>
    </location>
</feature>
<evidence type="ECO:0000256" key="1">
    <source>
        <dbReference type="SAM" id="MobiDB-lite"/>
    </source>
</evidence>
<keyword evidence="3" id="KW-0969">Cilium</keyword>
<keyword evidence="4" id="KW-1185">Reference proteome</keyword>
<feature type="region of interest" description="Disordered" evidence="1">
    <location>
        <begin position="148"/>
        <end position="170"/>
    </location>
</feature>
<dbReference type="Proteomes" id="UP001139522">
    <property type="component" value="Unassembled WGS sequence"/>
</dbReference>
<accession>A0ABT5WFZ2</accession>
<dbReference type="RefSeq" id="WP_255896242.1">
    <property type="nucleotide sequence ID" value="NZ_JAMZEG020000003.1"/>
</dbReference>
<dbReference type="InterPro" id="IPR052563">
    <property type="entry name" value="FliK"/>
</dbReference>
<protein>
    <submittedName>
        <fullName evidence="3">Flagellar hook-length control protein FliK</fullName>
    </submittedName>
</protein>
<feature type="region of interest" description="Disordered" evidence="1">
    <location>
        <begin position="528"/>
        <end position="557"/>
    </location>
</feature>
<comment type="caution">
    <text evidence="3">The sequence shown here is derived from an EMBL/GenBank/DDBJ whole genome shotgun (WGS) entry which is preliminary data.</text>
</comment>
<organism evidence="3 4">
    <name type="scientific">Marinomonas maritima</name>
    <dbReference type="NCBI Taxonomy" id="2940935"/>
    <lineage>
        <taxon>Bacteria</taxon>
        <taxon>Pseudomonadati</taxon>
        <taxon>Pseudomonadota</taxon>
        <taxon>Gammaproteobacteria</taxon>
        <taxon>Oceanospirillales</taxon>
        <taxon>Oceanospirillaceae</taxon>
        <taxon>Marinomonas</taxon>
    </lineage>
</organism>
<gene>
    <name evidence="3" type="ORF">M3I01_012665</name>
</gene>
<evidence type="ECO:0000313" key="3">
    <source>
        <dbReference type="EMBL" id="MDE8603748.1"/>
    </source>
</evidence>
<keyword evidence="3" id="KW-0282">Flagellum</keyword>
<reference evidence="3" key="1">
    <citation type="submission" date="2023-01" db="EMBL/GenBank/DDBJ databases">
        <title>Psychroserpens sp. MSW6 and Marinomonas sp. RSW2, isolated from seawater.</title>
        <authorList>
            <person name="Kristyanto S."/>
            <person name="Jung J."/>
            <person name="Kim J.M."/>
            <person name="Jeon C.O."/>
        </authorList>
    </citation>
    <scope>NUCLEOTIDE SEQUENCE</scope>
    <source>
        <strain evidence="3">RSW2</strain>
    </source>
</reference>
<sequence>MRTDSNTVLPLSSGVSPTKSSLVKAPSTNGEAFANDFNKAKEALDPSKTSTAGESSTPTVSSSASLPTSSTSTIKVSDSSDVSINSKTKGDVLPSELSGSASNVVATVTNSIEGSGNILQDDGEIKPSNSLAAVPAEENSDLLSVTASPDFKNTENQPSTPTSPDGDANQILSGVAATPQRKFMSDGVTSSQEELVSGGVTATPQRKFMPDGVTSSELQRGSIDSVMVPETELGAMAPVVSTGAVGLDAIKRNVSNNVSKVDLLPKPEMLPESDSGSVELLDANGEGELSWVMSQMASSGTKATPISAIAGDGVVLDAAKVTTVAAGVAGVINKNGRSDVPPLILSESALAASGSSEMKMDAADSLLGEDGVLINEPIELRKKEQEVMLGRMSAQIDGAAGDVGGGLNSSLHNNVNRSAGMAAVISNNPVPNAQTNLTMNLPPSHPGWASEMSQKVAWVARDGGHTAHIRLDPPELGSLTVKVSVDSDSNTQVSFVAATPQARDLLEGQMGRLREMLAQQGMDLSRADVDVSQQDTSNAQDRDNNQNNTANQNNIVDSDDELIANNVSYVSASGVDYYA</sequence>
<dbReference type="CDD" id="cd17470">
    <property type="entry name" value="T3SS_Flik_C"/>
    <property type="match status" value="1"/>
</dbReference>
<feature type="compositionally biased region" description="Low complexity" evidence="1">
    <location>
        <begin position="55"/>
        <end position="87"/>
    </location>
</feature>
<dbReference type="InterPro" id="IPR021136">
    <property type="entry name" value="Flagellar_hook_control-like_C"/>
</dbReference>